<dbReference type="InterPro" id="IPR025251">
    <property type="entry name" value="DUF4213"/>
</dbReference>
<keyword evidence="4" id="KW-1185">Reference proteome</keyword>
<feature type="domain" description="DUF4213" evidence="2">
    <location>
        <begin position="7"/>
        <end position="88"/>
    </location>
</feature>
<gene>
    <name evidence="3" type="ORF">JVW63_04075</name>
</gene>
<evidence type="ECO:0000259" key="2">
    <source>
        <dbReference type="Pfam" id="PF13938"/>
    </source>
</evidence>
<feature type="domain" description="Putative heavy-metal chelation" evidence="1">
    <location>
        <begin position="107"/>
        <end position="232"/>
    </location>
</feature>
<evidence type="ECO:0000259" key="1">
    <source>
        <dbReference type="Pfam" id="PF04016"/>
    </source>
</evidence>
<dbReference type="RefSeq" id="WP_187996271.1">
    <property type="nucleotide sequence ID" value="NZ_JACEXG010000002.1"/>
</dbReference>
<accession>A0ABS2TDZ5</accession>
<dbReference type="Pfam" id="PF13938">
    <property type="entry name" value="DUF4213"/>
    <property type="match status" value="1"/>
</dbReference>
<name>A0ABS2TDZ5_9ACTO</name>
<organism evidence="3 4">
    <name type="scientific">Flaviflexus equikiangi</name>
    <dbReference type="NCBI Taxonomy" id="2758573"/>
    <lineage>
        <taxon>Bacteria</taxon>
        <taxon>Bacillati</taxon>
        <taxon>Actinomycetota</taxon>
        <taxon>Actinomycetes</taxon>
        <taxon>Actinomycetales</taxon>
        <taxon>Actinomycetaceae</taxon>
        <taxon>Flaviflexus</taxon>
    </lineage>
</organism>
<proteinExistence type="predicted"/>
<sequence>MNPWSLYDDLVSPIPPDITVRDYSVGHVWTWLESDEGTMGVAMTTNVRSRPSIAMDDVAGAPLREVAELAKSWNLIDASIGVAAINAWHNHSGRVAKAGLRTATGGAFDTYADLVKGKRVATIGHFPAIEERLSDAAALTILERSPRPGDFIDTAAEYVLPDQDVVFVTGSTMVNKTLPRLLELAKQATVIVTGPSTPLSPVLFDHGASGLSGLIVTDTAGLTRSLRGAGRGRPGHFGHMMDLARG</sequence>
<dbReference type="Proteomes" id="UP000705983">
    <property type="component" value="Unassembled WGS sequence"/>
</dbReference>
<evidence type="ECO:0000313" key="4">
    <source>
        <dbReference type="Proteomes" id="UP000705983"/>
    </source>
</evidence>
<dbReference type="Gene3D" id="3.40.50.11590">
    <property type="match status" value="1"/>
</dbReference>
<protein>
    <submittedName>
        <fullName evidence="3">DUF364 domain-containing protein</fullName>
    </submittedName>
</protein>
<reference evidence="4" key="1">
    <citation type="submission" date="2021-02" db="EMBL/GenBank/DDBJ databases">
        <title>Leucobacter sp. CX169.</title>
        <authorList>
            <person name="Cheng Y."/>
        </authorList>
    </citation>
    <scope>NUCLEOTIDE SEQUENCE [LARGE SCALE GENOMIC DNA]</scope>
    <source>
        <strain evidence="4">JY899</strain>
    </source>
</reference>
<dbReference type="EMBL" id="JAFFJS010000002">
    <property type="protein sequence ID" value="MBM9432879.1"/>
    <property type="molecule type" value="Genomic_DNA"/>
</dbReference>
<dbReference type="Pfam" id="PF04016">
    <property type="entry name" value="DUF364"/>
    <property type="match status" value="1"/>
</dbReference>
<dbReference type="SUPFAM" id="SSF159713">
    <property type="entry name" value="Dhaf3308-like"/>
    <property type="match status" value="1"/>
</dbReference>
<dbReference type="Gene3D" id="3.30.390.100">
    <property type="match status" value="1"/>
</dbReference>
<dbReference type="InterPro" id="IPR007161">
    <property type="entry name" value="DUF364"/>
</dbReference>
<evidence type="ECO:0000313" key="3">
    <source>
        <dbReference type="EMBL" id="MBM9432879.1"/>
    </source>
</evidence>
<comment type="caution">
    <text evidence="3">The sequence shown here is derived from an EMBL/GenBank/DDBJ whole genome shotgun (WGS) entry which is preliminary data.</text>
</comment>